<dbReference type="SMART" id="SM00673">
    <property type="entry name" value="CARP"/>
    <property type="match status" value="1"/>
</dbReference>
<evidence type="ECO:0000256" key="4">
    <source>
        <dbReference type="ARBA" id="ARBA00022990"/>
    </source>
</evidence>
<dbReference type="FunFam" id="2.160.20.70:FF:000011">
    <property type="entry name" value="Tubulin-specific chaperone c, putative"/>
    <property type="match status" value="1"/>
</dbReference>
<dbReference type="EMBL" id="LFMY01000013">
    <property type="protein sequence ID" value="OKL56857.1"/>
    <property type="molecule type" value="Genomic_DNA"/>
</dbReference>
<feature type="domain" description="C-CAP/cofactor C-like" evidence="8">
    <location>
        <begin position="186"/>
        <end position="355"/>
    </location>
</feature>
<dbReference type="Gene3D" id="2.160.20.70">
    <property type="match status" value="1"/>
</dbReference>
<keyword evidence="4" id="KW-0007">Acetylation</keyword>
<dbReference type="STRING" id="1441469.A0A225ATR0"/>
<dbReference type="Proteomes" id="UP000214365">
    <property type="component" value="Unassembled WGS sequence"/>
</dbReference>
<dbReference type="GO" id="GO:0015631">
    <property type="term" value="F:tubulin binding"/>
    <property type="evidence" value="ECO:0007669"/>
    <property type="project" value="InterPro"/>
</dbReference>
<dbReference type="Pfam" id="PF07986">
    <property type="entry name" value="TBCC"/>
    <property type="match status" value="1"/>
</dbReference>
<feature type="region of interest" description="Disordered" evidence="7">
    <location>
        <begin position="1"/>
        <end position="20"/>
    </location>
</feature>
<dbReference type="InterPro" id="IPR038397">
    <property type="entry name" value="TBCC_N_sf"/>
</dbReference>
<proteinExistence type="inferred from homology"/>
<evidence type="ECO:0000256" key="7">
    <source>
        <dbReference type="SAM" id="MobiDB-lite"/>
    </source>
</evidence>
<dbReference type="GO" id="GO:0005737">
    <property type="term" value="C:cytoplasm"/>
    <property type="evidence" value="ECO:0007669"/>
    <property type="project" value="UniProtKB-SubCell"/>
</dbReference>
<comment type="caution">
    <text evidence="9">The sequence shown here is derived from an EMBL/GenBank/DDBJ whole genome shotgun (WGS) entry which is preliminary data.</text>
</comment>
<dbReference type="GO" id="GO:0007021">
    <property type="term" value="P:tubulin complex assembly"/>
    <property type="evidence" value="ECO:0007669"/>
    <property type="project" value="TreeGrafter"/>
</dbReference>
<keyword evidence="5" id="KW-0143">Chaperone</keyword>
<evidence type="ECO:0000256" key="6">
    <source>
        <dbReference type="ARBA" id="ARBA00026055"/>
    </source>
</evidence>
<evidence type="ECO:0000256" key="5">
    <source>
        <dbReference type="ARBA" id="ARBA00023186"/>
    </source>
</evidence>
<dbReference type="AlphaFoldDB" id="A0A225ATR0"/>
<dbReference type="PANTHER" id="PTHR15139">
    <property type="entry name" value="TUBULIN FOLDING COFACTOR C"/>
    <property type="match status" value="1"/>
</dbReference>
<protein>
    <recommendedName>
        <fullName evidence="8">C-CAP/cofactor C-like domain-containing protein</fullName>
    </recommendedName>
</protein>
<feature type="region of interest" description="Disordered" evidence="7">
    <location>
        <begin position="142"/>
        <end position="202"/>
    </location>
</feature>
<dbReference type="InterPro" id="IPR017901">
    <property type="entry name" value="C-CAP_CF_C-like"/>
</dbReference>
<gene>
    <name evidence="9" type="ORF">UA08_07999</name>
</gene>
<dbReference type="InterPro" id="IPR016098">
    <property type="entry name" value="CAP/MinC_C"/>
</dbReference>
<organism evidence="9 10">
    <name type="scientific">Talaromyces atroroseus</name>
    <dbReference type="NCBI Taxonomy" id="1441469"/>
    <lineage>
        <taxon>Eukaryota</taxon>
        <taxon>Fungi</taxon>
        <taxon>Dikarya</taxon>
        <taxon>Ascomycota</taxon>
        <taxon>Pezizomycotina</taxon>
        <taxon>Eurotiomycetes</taxon>
        <taxon>Eurotiomycetidae</taxon>
        <taxon>Eurotiales</taxon>
        <taxon>Trichocomaceae</taxon>
        <taxon>Talaromyces</taxon>
        <taxon>Talaromyces sect. Trachyspermi</taxon>
    </lineage>
</organism>
<sequence length="402" mass="44117">MADITTLEETLSPGTKGGVSKSDLPLKERFFRYFQQEITALQEQMDRLADTSLVAGERSDATDHCLAGIARLSNEVKDASSYIPTYDQRIYAEAIKALQDKLSETRAAVQPRAKFSFKTKKNPSAISLSDAAEIAAQGRRHIPGYLSPDDSSRDSSMNPTPVYSSTPVNEVEPQQLRPELAPTSSPAVLDEGKDSSLLEKRSDIRRPTFSNASSVSVDQHYGLHIMLPSSASNTTVPASITSLRHCVVDMSIPTTDGKPFDSLTVKGVKESLIICGQVDGPAHITGVEHSAIVVSCRQFRMHNCIDVDVYLSCTSNPIIENCSRIRFGKIPKNYALGQNHPDGSDKWDQVEDFKWIKPEPSPNWSVLDSNAAVPDQVWAEIVPGGLCWSLEDILRATKVLKE</sequence>
<dbReference type="InterPro" id="IPR006599">
    <property type="entry name" value="CARP_motif"/>
</dbReference>
<dbReference type="InterPro" id="IPR027684">
    <property type="entry name" value="TBCC"/>
</dbReference>
<dbReference type="RefSeq" id="XP_020116978.1">
    <property type="nucleotide sequence ID" value="XM_020262911.1"/>
</dbReference>
<evidence type="ECO:0000313" key="9">
    <source>
        <dbReference type="EMBL" id="OKL56857.1"/>
    </source>
</evidence>
<dbReference type="InterPro" id="IPR012945">
    <property type="entry name" value="Tubulin-bd_cofactor_C_dom"/>
</dbReference>
<feature type="compositionally biased region" description="Polar residues" evidence="7">
    <location>
        <begin position="154"/>
        <end position="168"/>
    </location>
</feature>
<comment type="subcellular location">
    <subcellularLocation>
        <location evidence="1">Cytoplasm</location>
    </subcellularLocation>
</comment>
<dbReference type="GO" id="GO:0007023">
    <property type="term" value="P:post-chaperonin tubulin folding pathway"/>
    <property type="evidence" value="ECO:0007669"/>
    <property type="project" value="InterPro"/>
</dbReference>
<name>A0A225ATR0_TALAT</name>
<evidence type="ECO:0000259" key="8">
    <source>
        <dbReference type="PROSITE" id="PS51329"/>
    </source>
</evidence>
<evidence type="ECO:0000313" key="10">
    <source>
        <dbReference type="Proteomes" id="UP000214365"/>
    </source>
</evidence>
<comment type="similarity">
    <text evidence="2">Belongs to the TBCC family.</text>
</comment>
<evidence type="ECO:0000256" key="1">
    <source>
        <dbReference type="ARBA" id="ARBA00004496"/>
    </source>
</evidence>
<dbReference type="PANTHER" id="PTHR15139:SF0">
    <property type="entry name" value="TUBULIN-SPECIFIC CHAPERONE C"/>
    <property type="match status" value="1"/>
</dbReference>
<keyword evidence="10" id="KW-1185">Reference proteome</keyword>
<dbReference type="InterPro" id="IPR031925">
    <property type="entry name" value="TBCC_N"/>
</dbReference>
<evidence type="ECO:0000256" key="3">
    <source>
        <dbReference type="ARBA" id="ARBA00022490"/>
    </source>
</evidence>
<dbReference type="Gene3D" id="1.20.58.1250">
    <property type="entry name" value="Tubulin Binding Cofactor C, N-terminal domain"/>
    <property type="match status" value="1"/>
</dbReference>
<feature type="compositionally biased region" description="Basic and acidic residues" evidence="7">
    <location>
        <begin position="190"/>
        <end position="202"/>
    </location>
</feature>
<dbReference type="FunFam" id="1.20.58.1250:FF:000002">
    <property type="entry name" value="Tubulin-specific chaperone c, putative"/>
    <property type="match status" value="1"/>
</dbReference>
<evidence type="ECO:0000256" key="2">
    <source>
        <dbReference type="ARBA" id="ARBA00008848"/>
    </source>
</evidence>
<reference evidence="9 10" key="1">
    <citation type="submission" date="2015-06" db="EMBL/GenBank/DDBJ databases">
        <title>Talaromyces atroroseus IBT 11181 draft genome.</title>
        <authorList>
            <person name="Rasmussen K.B."/>
            <person name="Rasmussen S."/>
            <person name="Petersen B."/>
            <person name="Sicheritz-Ponten T."/>
            <person name="Mortensen U.H."/>
            <person name="Thrane U."/>
        </authorList>
    </citation>
    <scope>NUCLEOTIDE SEQUENCE [LARGE SCALE GENOMIC DNA]</scope>
    <source>
        <strain evidence="9 10">IBT 11181</strain>
    </source>
</reference>
<dbReference type="OrthoDB" id="194775at2759"/>
<dbReference type="Pfam" id="PF16752">
    <property type="entry name" value="TBCC_N"/>
    <property type="match status" value="1"/>
</dbReference>
<dbReference type="GeneID" id="31007755"/>
<dbReference type="PROSITE" id="PS51329">
    <property type="entry name" value="C_CAP_COFACTOR_C"/>
    <property type="match status" value="1"/>
</dbReference>
<accession>A0A225ATR0</accession>
<keyword evidence="3" id="KW-0963">Cytoplasm</keyword>
<comment type="subunit">
    <text evidence="6">Supercomplex made of cofactors A to E. Cofactors A and D function by capturing and stabilizing tubulin in a quasi-native conformation. Cofactor E binds to the cofactor D-tubulin complex; interaction with cofactor C then causes the release of tubulin polypeptides that are committed to the native state.</text>
</comment>